<protein>
    <submittedName>
        <fullName evidence="1">Uncharacterized protein</fullName>
    </submittedName>
</protein>
<name>A0ABS2R9B8_9BACI</name>
<dbReference type="RefSeq" id="WP_077110441.1">
    <property type="nucleotide sequence ID" value="NZ_JAFBFH010000024.1"/>
</dbReference>
<sequence>MEEEASNLAVLKGSLTDFRNSCFWRKGDYWSNDGNARNDCRHISVLRGGFMKLVDGLFQHLGTSFLQ</sequence>
<comment type="caution">
    <text evidence="1">The sequence shown here is derived from an EMBL/GenBank/DDBJ whole genome shotgun (WGS) entry which is preliminary data.</text>
</comment>
<evidence type="ECO:0000313" key="2">
    <source>
        <dbReference type="Proteomes" id="UP000823485"/>
    </source>
</evidence>
<accession>A0ABS2R9B8</accession>
<dbReference type="EMBL" id="JAFBFH010000024">
    <property type="protein sequence ID" value="MBM7716232.1"/>
    <property type="molecule type" value="Genomic_DNA"/>
</dbReference>
<dbReference type="Proteomes" id="UP000823485">
    <property type="component" value="Unassembled WGS sequence"/>
</dbReference>
<gene>
    <name evidence="1" type="ORF">JOC94_003252</name>
</gene>
<organism evidence="1 2">
    <name type="scientific">Siminovitchia thermophila</name>
    <dbReference type="NCBI Taxonomy" id="1245522"/>
    <lineage>
        <taxon>Bacteria</taxon>
        <taxon>Bacillati</taxon>
        <taxon>Bacillota</taxon>
        <taxon>Bacilli</taxon>
        <taxon>Bacillales</taxon>
        <taxon>Bacillaceae</taxon>
        <taxon>Siminovitchia</taxon>
    </lineage>
</organism>
<evidence type="ECO:0000313" key="1">
    <source>
        <dbReference type="EMBL" id="MBM7716232.1"/>
    </source>
</evidence>
<keyword evidence="2" id="KW-1185">Reference proteome</keyword>
<reference evidence="1 2" key="1">
    <citation type="submission" date="2021-01" db="EMBL/GenBank/DDBJ databases">
        <title>Genomic Encyclopedia of Type Strains, Phase IV (KMG-IV): sequencing the most valuable type-strain genomes for metagenomic binning, comparative biology and taxonomic classification.</title>
        <authorList>
            <person name="Goeker M."/>
        </authorList>
    </citation>
    <scope>NUCLEOTIDE SEQUENCE [LARGE SCALE GENOMIC DNA]</scope>
    <source>
        <strain evidence="1 2">DSM 105453</strain>
    </source>
</reference>
<proteinExistence type="predicted"/>